<dbReference type="PROSITE" id="PS50072">
    <property type="entry name" value="CSA_PPIASE_2"/>
    <property type="match status" value="1"/>
</dbReference>
<name>A0A0A2GUQ1_9FLAO</name>
<dbReference type="RefSeq" id="WP_035325055.1">
    <property type="nucleotide sequence ID" value="NZ_CP015125.1"/>
</dbReference>
<dbReference type="InterPro" id="IPR029000">
    <property type="entry name" value="Cyclophilin-like_dom_sf"/>
</dbReference>
<dbReference type="EMBL" id="JSAQ01000001">
    <property type="protein sequence ID" value="KGO06041.1"/>
    <property type="molecule type" value="Genomic_DNA"/>
</dbReference>
<feature type="domain" description="PPIase cyclophilin-type" evidence="4">
    <location>
        <begin position="89"/>
        <end position="235"/>
    </location>
</feature>
<dbReference type="AlphaFoldDB" id="A0A0A2GUQ1"/>
<protein>
    <recommendedName>
        <fullName evidence="3">Peptidyl-prolyl cis-trans isomerase</fullName>
        <shortName evidence="3">PPIase</shortName>
        <ecNumber evidence="3">5.2.1.8</ecNumber>
    </recommendedName>
</protein>
<keyword evidence="6" id="KW-1185">Reference proteome</keyword>
<proteinExistence type="inferred from homology"/>
<dbReference type="Gene3D" id="2.40.100.10">
    <property type="entry name" value="Cyclophilin-like"/>
    <property type="match status" value="1"/>
</dbReference>
<dbReference type="Proteomes" id="UP000030140">
    <property type="component" value="Unassembled WGS sequence"/>
</dbReference>
<comment type="caution">
    <text evidence="5">The sequence shown here is derived from an EMBL/GenBank/DDBJ whole genome shotgun (WGS) entry which is preliminary data.</text>
</comment>
<evidence type="ECO:0000313" key="6">
    <source>
        <dbReference type="Proteomes" id="UP000030140"/>
    </source>
</evidence>
<comment type="catalytic activity">
    <reaction evidence="3">
        <text>[protein]-peptidylproline (omega=180) = [protein]-peptidylproline (omega=0)</text>
        <dbReference type="Rhea" id="RHEA:16237"/>
        <dbReference type="Rhea" id="RHEA-COMP:10747"/>
        <dbReference type="Rhea" id="RHEA-COMP:10748"/>
        <dbReference type="ChEBI" id="CHEBI:83833"/>
        <dbReference type="ChEBI" id="CHEBI:83834"/>
        <dbReference type="EC" id="5.2.1.8"/>
    </reaction>
</comment>
<keyword evidence="1 3" id="KW-0697">Rotamase</keyword>
<dbReference type="InterPro" id="IPR002130">
    <property type="entry name" value="Cyclophilin-type_PPIase_dom"/>
</dbReference>
<dbReference type="PANTHER" id="PTHR45625">
    <property type="entry name" value="PEPTIDYL-PROLYL CIS-TRANS ISOMERASE-RELATED"/>
    <property type="match status" value="1"/>
</dbReference>
<dbReference type="InterPro" id="IPR044666">
    <property type="entry name" value="Cyclophilin_A-like"/>
</dbReference>
<comment type="function">
    <text evidence="3">PPIases accelerate the folding of proteins. It catalyzes the cis-trans isomerization of proline imidic peptide bonds in oligopeptides.</text>
</comment>
<evidence type="ECO:0000256" key="2">
    <source>
        <dbReference type="ARBA" id="ARBA00023235"/>
    </source>
</evidence>
<dbReference type="EC" id="5.2.1.8" evidence="3"/>
<dbReference type="OrthoDB" id="9807797at2"/>
<dbReference type="PANTHER" id="PTHR45625:SF4">
    <property type="entry name" value="PEPTIDYLPROLYL ISOMERASE DOMAIN AND WD REPEAT-CONTAINING PROTEIN 1"/>
    <property type="match status" value="1"/>
</dbReference>
<comment type="similarity">
    <text evidence="3">Belongs to the cyclophilin-type PPIase family.</text>
</comment>
<dbReference type="KEGG" id="ddo:I597_1777"/>
<keyword evidence="2 3" id="KW-0413">Isomerase</keyword>
<organism evidence="5 6">
    <name type="scientific">Dokdonia donghaensis DSW-1</name>
    <dbReference type="NCBI Taxonomy" id="1300343"/>
    <lineage>
        <taxon>Bacteria</taxon>
        <taxon>Pseudomonadati</taxon>
        <taxon>Bacteroidota</taxon>
        <taxon>Flavobacteriia</taxon>
        <taxon>Flavobacteriales</taxon>
        <taxon>Flavobacteriaceae</taxon>
        <taxon>Dokdonia</taxon>
    </lineage>
</organism>
<dbReference type="Pfam" id="PF00160">
    <property type="entry name" value="Pro_isomerase"/>
    <property type="match status" value="1"/>
</dbReference>
<sequence>MRTFLWIIIIFALSTSCQDKKSESKSVAKKAVIQDTITAVKTIDKQDPSPDMGTIKEPTIKEQAEVIDFFTTYGENNPETKVRITTRFGNIEVQLYEDTPLHRANFIMLVKNGYFNTTQIHRVSPNFVVQGGNNDTQSTARNRSSFGSYLIPNEANPSHTHTRGAFSSAKYTEQNVSNATAPFEFFIVQPYRGAHHLDGDHTVFGHVTKGMSVIDEINKLEVDGSEWPLENVYMTIKIIE</sequence>
<dbReference type="PRINTS" id="PR00153">
    <property type="entry name" value="CSAPPISMRASE"/>
</dbReference>
<dbReference type="GO" id="GO:0003755">
    <property type="term" value="F:peptidyl-prolyl cis-trans isomerase activity"/>
    <property type="evidence" value="ECO:0007669"/>
    <property type="project" value="UniProtKB-UniRule"/>
</dbReference>
<dbReference type="PATRIC" id="fig|1300343.5.peg.1787"/>
<reference evidence="5 6" key="1">
    <citation type="submission" date="2014-10" db="EMBL/GenBank/DDBJ databases">
        <title>Draft genome sequence of the proteorhodopsin-containing marine bacterium Dokdonia donghaensis.</title>
        <authorList>
            <person name="Gomez-Consarnau L."/>
            <person name="Gonzalez J.M."/>
            <person name="Riedel T."/>
            <person name="Jaenicke S."/>
            <person name="Wagner-Doebler I."/>
            <person name="Fuhrman J.A."/>
        </authorList>
    </citation>
    <scope>NUCLEOTIDE SEQUENCE [LARGE SCALE GENOMIC DNA]</scope>
    <source>
        <strain evidence="5 6">DSW-1</strain>
    </source>
</reference>
<dbReference type="SUPFAM" id="SSF50891">
    <property type="entry name" value="Cyclophilin-like"/>
    <property type="match status" value="1"/>
</dbReference>
<dbReference type="PROSITE" id="PS51257">
    <property type="entry name" value="PROKAR_LIPOPROTEIN"/>
    <property type="match status" value="1"/>
</dbReference>
<evidence type="ECO:0000313" key="5">
    <source>
        <dbReference type="EMBL" id="KGO06041.1"/>
    </source>
</evidence>
<dbReference type="CDD" id="cd00317">
    <property type="entry name" value="cyclophilin"/>
    <property type="match status" value="1"/>
</dbReference>
<evidence type="ECO:0000259" key="4">
    <source>
        <dbReference type="PROSITE" id="PS50072"/>
    </source>
</evidence>
<accession>A0A0A2GUQ1</accession>
<gene>
    <name evidence="5" type="ORF">NV36_03750</name>
</gene>
<evidence type="ECO:0000256" key="1">
    <source>
        <dbReference type="ARBA" id="ARBA00023110"/>
    </source>
</evidence>
<evidence type="ECO:0000256" key="3">
    <source>
        <dbReference type="RuleBase" id="RU363019"/>
    </source>
</evidence>